<protein>
    <submittedName>
        <fullName evidence="3">DUF1080 domain-containing protein</fullName>
    </submittedName>
</protein>
<dbReference type="Proteomes" id="UP000265926">
    <property type="component" value="Unassembled WGS sequence"/>
</dbReference>
<dbReference type="Gene3D" id="2.60.120.560">
    <property type="entry name" value="Exo-inulinase, domain 1"/>
    <property type="match status" value="1"/>
</dbReference>
<feature type="signal peptide" evidence="1">
    <location>
        <begin position="1"/>
        <end position="19"/>
    </location>
</feature>
<feature type="chain" id="PRO_5017463528" evidence="1">
    <location>
        <begin position="20"/>
        <end position="251"/>
    </location>
</feature>
<keyword evidence="1" id="KW-0732">Signal</keyword>
<name>A0A399SV13_9BACT</name>
<comment type="caution">
    <text evidence="3">The sequence shown here is derived from an EMBL/GenBank/DDBJ whole genome shotgun (WGS) entry which is preliminary data.</text>
</comment>
<evidence type="ECO:0000256" key="1">
    <source>
        <dbReference type="SAM" id="SignalP"/>
    </source>
</evidence>
<organism evidence="3 4">
    <name type="scientific">Maribellus luteus</name>
    <dbReference type="NCBI Taxonomy" id="2305463"/>
    <lineage>
        <taxon>Bacteria</taxon>
        <taxon>Pseudomonadati</taxon>
        <taxon>Bacteroidota</taxon>
        <taxon>Bacteroidia</taxon>
        <taxon>Marinilabiliales</taxon>
        <taxon>Prolixibacteraceae</taxon>
        <taxon>Maribellus</taxon>
    </lineage>
</organism>
<dbReference type="GO" id="GO:0016787">
    <property type="term" value="F:hydrolase activity"/>
    <property type="evidence" value="ECO:0007669"/>
    <property type="project" value="InterPro"/>
</dbReference>
<feature type="domain" description="3-keto-alpha-glucoside-1,2-lyase/3-keto-2-hydroxy-glucal hydratase" evidence="2">
    <location>
        <begin position="55"/>
        <end position="249"/>
    </location>
</feature>
<dbReference type="RefSeq" id="WP_119440029.1">
    <property type="nucleotide sequence ID" value="NZ_QWGR01000019.1"/>
</dbReference>
<proteinExistence type="predicted"/>
<dbReference type="InterPro" id="IPR010496">
    <property type="entry name" value="AL/BT2_dom"/>
</dbReference>
<accession>A0A399SV13</accession>
<dbReference type="AlphaFoldDB" id="A0A399SV13"/>
<reference evidence="3 4" key="1">
    <citation type="submission" date="2018-08" db="EMBL/GenBank/DDBJ databases">
        <title>Pallidiluteibacterium maritimus gen. nov., sp. nov., isolated from coastal sediment.</title>
        <authorList>
            <person name="Zhou L.Y."/>
        </authorList>
    </citation>
    <scope>NUCLEOTIDE SEQUENCE [LARGE SCALE GENOMIC DNA]</scope>
    <source>
        <strain evidence="3 4">XSD2</strain>
    </source>
</reference>
<dbReference type="EMBL" id="QWGR01000019">
    <property type="protein sequence ID" value="RIJ45855.1"/>
    <property type="molecule type" value="Genomic_DNA"/>
</dbReference>
<sequence>MKIISLTFILMVFGGFAMAQNDESMQMKPEMTEIWDPEVSVITPGEKPSDAPSDAIVLFDGTDLGREWTNGDGAEPGWLVEDGCATVKAGTGIIKTKRVFGDVQLHIEWRSPSEVKGESQGRGNSGVFLQETYEVQVLDNYNNRTYRNGQAGSLYKQHAPLVNACKAPGEWQTYDIIYTAPRFNEDGTYFTPPTVTVLHNGVLVQNHVKLRGPTEYIGIPEYSVRKHGKGSIILQDHGNPVSYRNIWIREL</sequence>
<evidence type="ECO:0000259" key="2">
    <source>
        <dbReference type="Pfam" id="PF06439"/>
    </source>
</evidence>
<evidence type="ECO:0000313" key="3">
    <source>
        <dbReference type="EMBL" id="RIJ45855.1"/>
    </source>
</evidence>
<dbReference type="OrthoDB" id="176168at2"/>
<dbReference type="Pfam" id="PF06439">
    <property type="entry name" value="3keto-disac_hyd"/>
    <property type="match status" value="1"/>
</dbReference>
<gene>
    <name evidence="3" type="ORF">D1614_21345</name>
</gene>
<keyword evidence="4" id="KW-1185">Reference proteome</keyword>
<evidence type="ECO:0000313" key="4">
    <source>
        <dbReference type="Proteomes" id="UP000265926"/>
    </source>
</evidence>